<organism evidence="1 2">
    <name type="scientific">Glomus cerebriforme</name>
    <dbReference type="NCBI Taxonomy" id="658196"/>
    <lineage>
        <taxon>Eukaryota</taxon>
        <taxon>Fungi</taxon>
        <taxon>Fungi incertae sedis</taxon>
        <taxon>Mucoromycota</taxon>
        <taxon>Glomeromycotina</taxon>
        <taxon>Glomeromycetes</taxon>
        <taxon>Glomerales</taxon>
        <taxon>Glomeraceae</taxon>
        <taxon>Glomus</taxon>
    </lineage>
</organism>
<comment type="caution">
    <text evidence="1">The sequence shown here is derived from an EMBL/GenBank/DDBJ whole genome shotgun (WGS) entry which is preliminary data.</text>
</comment>
<dbReference type="EMBL" id="QKYT01000084">
    <property type="protein sequence ID" value="RIA94319.1"/>
    <property type="molecule type" value="Genomic_DNA"/>
</dbReference>
<accession>A0A397TAE4</accession>
<keyword evidence="2" id="KW-1185">Reference proteome</keyword>
<protein>
    <submittedName>
        <fullName evidence="1">Uncharacterized protein</fullName>
    </submittedName>
</protein>
<sequence>MTFEKLIKEDFNNIKNINIRKGIYYQPVAKNYQSIDSYIHPNQLLQITIANRHETLDYYPNLYRKFSGENFDNYGITDEISYPLCKLDHSDEESIEGNMSESNKILTPEYLNWHAKLTGLPRVLTNKIHFNLYKKYKRETGLEP</sequence>
<name>A0A397TAE4_9GLOM</name>
<dbReference type="AlphaFoldDB" id="A0A397TAE4"/>
<dbReference type="OrthoDB" id="2412108at2759"/>
<evidence type="ECO:0000313" key="1">
    <source>
        <dbReference type="EMBL" id="RIA94319.1"/>
    </source>
</evidence>
<evidence type="ECO:0000313" key="2">
    <source>
        <dbReference type="Proteomes" id="UP000265703"/>
    </source>
</evidence>
<gene>
    <name evidence="1" type="ORF">C1645_734897</name>
</gene>
<proteinExistence type="predicted"/>
<dbReference type="Proteomes" id="UP000265703">
    <property type="component" value="Unassembled WGS sequence"/>
</dbReference>
<reference evidence="1 2" key="1">
    <citation type="submission" date="2018-06" db="EMBL/GenBank/DDBJ databases">
        <title>Comparative genomics reveals the genomic features of Rhizophagus irregularis, R. cerebriforme, R. diaphanum and Gigaspora rosea, and their symbiotic lifestyle signature.</title>
        <authorList>
            <person name="Morin E."/>
            <person name="San Clemente H."/>
            <person name="Chen E.C.H."/>
            <person name="De La Providencia I."/>
            <person name="Hainaut M."/>
            <person name="Kuo A."/>
            <person name="Kohler A."/>
            <person name="Murat C."/>
            <person name="Tang N."/>
            <person name="Roy S."/>
            <person name="Loubradou J."/>
            <person name="Henrissat B."/>
            <person name="Grigoriev I.V."/>
            <person name="Corradi N."/>
            <person name="Roux C."/>
            <person name="Martin F.M."/>
        </authorList>
    </citation>
    <scope>NUCLEOTIDE SEQUENCE [LARGE SCALE GENOMIC DNA]</scope>
    <source>
        <strain evidence="1 2">DAOM 227022</strain>
    </source>
</reference>